<evidence type="ECO:0000256" key="3">
    <source>
        <dbReference type="ARBA" id="ARBA00022989"/>
    </source>
</evidence>
<dbReference type="eggNOG" id="arCOG00481">
    <property type="taxonomic scope" value="Archaea"/>
</dbReference>
<feature type="transmembrane region" description="Helical" evidence="5">
    <location>
        <begin position="99"/>
        <end position="117"/>
    </location>
</feature>
<feature type="transmembrane region" description="Helical" evidence="5">
    <location>
        <begin position="160"/>
        <end position="178"/>
    </location>
</feature>
<gene>
    <name evidence="6" type="ordered locus">TON_0550</name>
</gene>
<evidence type="ECO:0000256" key="4">
    <source>
        <dbReference type="ARBA" id="ARBA00023136"/>
    </source>
</evidence>
<dbReference type="PANTHER" id="PTHR42723">
    <property type="entry name" value="CHLOROPHYLL SYNTHASE"/>
    <property type="match status" value="1"/>
</dbReference>
<keyword evidence="3 5" id="KW-1133">Transmembrane helix</keyword>
<dbReference type="STRING" id="523850.TON_0550"/>
<dbReference type="InterPro" id="IPR000537">
    <property type="entry name" value="UbiA_prenyltransferase"/>
</dbReference>
<comment type="subcellular location">
    <subcellularLocation>
        <location evidence="1">Cell membrane</location>
        <topology evidence="1">Multi-pass membrane protein</topology>
    </subcellularLocation>
</comment>
<organism evidence="6 7">
    <name type="scientific">Thermococcus onnurineus (strain NA1)</name>
    <dbReference type="NCBI Taxonomy" id="523850"/>
    <lineage>
        <taxon>Archaea</taxon>
        <taxon>Methanobacteriati</taxon>
        <taxon>Methanobacteriota</taxon>
        <taxon>Thermococci</taxon>
        <taxon>Thermococcales</taxon>
        <taxon>Thermococcaceae</taxon>
        <taxon>Thermococcus</taxon>
    </lineage>
</organism>
<dbReference type="PANTHER" id="PTHR42723:SF1">
    <property type="entry name" value="CHLOROPHYLL SYNTHASE, CHLOROPLASTIC"/>
    <property type="match status" value="1"/>
</dbReference>
<evidence type="ECO:0000256" key="1">
    <source>
        <dbReference type="ARBA" id="ARBA00004651"/>
    </source>
</evidence>
<dbReference type="KEGG" id="ton:TON_0550"/>
<dbReference type="InterPro" id="IPR050475">
    <property type="entry name" value="Prenyltransferase_related"/>
</dbReference>
<feature type="transmembrane region" description="Helical" evidence="5">
    <location>
        <begin position="75"/>
        <end position="93"/>
    </location>
</feature>
<dbReference type="Pfam" id="PF01040">
    <property type="entry name" value="UbiA"/>
    <property type="match status" value="1"/>
</dbReference>
<dbReference type="EMBL" id="CP000855">
    <property type="protein sequence ID" value="ACJ16037.1"/>
    <property type="molecule type" value="Genomic_DNA"/>
</dbReference>
<reference evidence="6 7" key="1">
    <citation type="journal article" date="2008" name="J. Bacteriol.">
        <title>The complete genome sequence of Thermococcus onnurineus NA1 reveals a mixed heterotrophic and carboxydotrophic metabolism.</title>
        <authorList>
            <person name="Lee H.S."/>
            <person name="Kang S.G."/>
            <person name="Bae S.S."/>
            <person name="Lim J.K."/>
            <person name="Cho Y."/>
            <person name="Kim Y.J."/>
            <person name="Jeon J.H."/>
            <person name="Cha S.S."/>
            <person name="Kwon K.K."/>
            <person name="Kim H.T."/>
            <person name="Park C.J."/>
            <person name="Lee H.W."/>
            <person name="Kim S.I."/>
            <person name="Chun J."/>
            <person name="Colwell R.R."/>
            <person name="Kim S.J."/>
            <person name="Lee J.H."/>
        </authorList>
    </citation>
    <scope>NUCLEOTIDE SEQUENCE [LARGE SCALE GENOMIC DNA]</scope>
    <source>
        <strain evidence="6 7">NA1</strain>
    </source>
</reference>
<name>B6YU95_THEON</name>
<feature type="transmembrane region" description="Helical" evidence="5">
    <location>
        <begin position="129"/>
        <end position="148"/>
    </location>
</feature>
<dbReference type="Proteomes" id="UP000002727">
    <property type="component" value="Chromosome"/>
</dbReference>
<feature type="transmembrane region" description="Helical" evidence="5">
    <location>
        <begin position="32"/>
        <end position="49"/>
    </location>
</feature>
<dbReference type="PATRIC" id="fig|523850.10.peg.549"/>
<feature type="transmembrane region" description="Helical" evidence="5">
    <location>
        <begin position="228"/>
        <end position="247"/>
    </location>
</feature>
<keyword evidence="2 5" id="KW-0812">Transmembrane</keyword>
<feature type="transmembrane region" description="Helical" evidence="5">
    <location>
        <begin position="204"/>
        <end position="222"/>
    </location>
</feature>
<keyword evidence="4 5" id="KW-0472">Membrane</keyword>
<evidence type="ECO:0000256" key="2">
    <source>
        <dbReference type="ARBA" id="ARBA00022692"/>
    </source>
</evidence>
<evidence type="ECO:0000313" key="7">
    <source>
        <dbReference type="Proteomes" id="UP000002727"/>
    </source>
</evidence>
<dbReference type="Gene3D" id="1.20.120.1780">
    <property type="entry name" value="UbiA prenyltransferase"/>
    <property type="match status" value="1"/>
</dbReference>
<dbReference type="GO" id="GO:0005886">
    <property type="term" value="C:plasma membrane"/>
    <property type="evidence" value="ECO:0007669"/>
    <property type="project" value="UniProtKB-SubCell"/>
</dbReference>
<dbReference type="GO" id="GO:0016765">
    <property type="term" value="F:transferase activity, transferring alkyl or aryl (other than methyl) groups"/>
    <property type="evidence" value="ECO:0007669"/>
    <property type="project" value="InterPro"/>
</dbReference>
<evidence type="ECO:0000313" key="6">
    <source>
        <dbReference type="EMBL" id="ACJ16037.1"/>
    </source>
</evidence>
<accession>B6YU95</accession>
<dbReference type="HOGENOM" id="CLU_077871_0_0_2"/>
<dbReference type="InterPro" id="IPR044878">
    <property type="entry name" value="UbiA_sf"/>
</dbReference>
<sequence>MLTFLISTSIFLAASGVFKLYFSFLLYGIAPRWNLLAATFLLVFSVYGINKLTDIKEDEINNPERVEYVKKVAKLIKYAVLLSLVLAVILSALTSPWAILVVLFPIIAGALYSIRLLPGYPRLKDITGVKNATIAITWANGTTFLPYLVAGSADPQKVALIYYFFFMKSMVNTILFDVRDIEGDRMSGIQTVPVKLGKERSKRLLLLMNSTFIPWLIMAHAFGYFEHYLPMLVFAVLNGYGYILYFTRKDYKPGKSLDVWVDGEWFYTLALAMLV</sequence>
<evidence type="ECO:0000256" key="5">
    <source>
        <dbReference type="SAM" id="Phobius"/>
    </source>
</evidence>
<protein>
    <submittedName>
        <fullName evidence="6">UbiA prenyltransferase</fullName>
    </submittedName>
</protein>
<dbReference type="Gene3D" id="1.10.357.140">
    <property type="entry name" value="UbiA prenyltransferase"/>
    <property type="match status" value="1"/>
</dbReference>
<proteinExistence type="predicted"/>
<keyword evidence="7" id="KW-1185">Reference proteome</keyword>
<dbReference type="AlphaFoldDB" id="B6YU95"/>